<sequence>MGNYAPRMYKQQRLRDPLEDEDTARQRDKNVFGNPYRTDKKVSIDEEDEAAQMDAAVPASNASTSSSSNGSTSTAKRKRRLPPRSTTSTTVSFNRARVPTISKMKLPFLDIPPLLAWRDVKAASPRLKETRIARENLIAAYRSSAAEEAANAAAVQAMEQSPLPQPPPSSTQPPIIAAGMTPPQPAVPQQDQQPQPRPVVPTIATTNPDTPRPLPQKQSPPLQQQLQQLQAQQTLSPISPDSPTTPPTPPAAAHASLRAQIRELIWRVPKHYNSQAIITLLHHLDADARTAILPYAIQCAEKCRRFGLVDKIRAVVGKQSAPSSSSHRVSPSR</sequence>
<feature type="compositionally biased region" description="Basic and acidic residues" evidence="1">
    <location>
        <begin position="13"/>
        <end position="30"/>
    </location>
</feature>
<feature type="compositionally biased region" description="Low complexity" evidence="1">
    <location>
        <begin position="215"/>
        <end position="242"/>
    </location>
</feature>
<name>A0A507EAE4_9FUNG</name>
<evidence type="ECO:0000256" key="1">
    <source>
        <dbReference type="SAM" id="MobiDB-lite"/>
    </source>
</evidence>
<feature type="region of interest" description="Disordered" evidence="1">
    <location>
        <begin position="1"/>
        <end position="92"/>
    </location>
</feature>
<dbReference type="GO" id="GO:0034472">
    <property type="term" value="P:snRNA 3'-end processing"/>
    <property type="evidence" value="ECO:0007669"/>
    <property type="project" value="TreeGrafter"/>
</dbReference>
<protein>
    <submittedName>
        <fullName evidence="2">Uncharacterized protein</fullName>
    </submittedName>
</protein>
<dbReference type="STRING" id="109895.A0A507EAE4"/>
<comment type="caution">
    <text evidence="2">The sequence shown here is derived from an EMBL/GenBank/DDBJ whole genome shotgun (WGS) entry which is preliminary data.</text>
</comment>
<feature type="region of interest" description="Disordered" evidence="1">
    <location>
        <begin position="152"/>
        <end position="255"/>
    </location>
</feature>
<dbReference type="PANTHER" id="PTHR12957">
    <property type="entry name" value="DEAD/H BOX POLYPEPTIDE 26/DICE1-RELATED"/>
    <property type="match status" value="1"/>
</dbReference>
<dbReference type="AlphaFoldDB" id="A0A507EAE4"/>
<accession>A0A507EAE4</accession>
<dbReference type="EMBL" id="QEAQ01000018">
    <property type="protein sequence ID" value="TPX60148.1"/>
    <property type="molecule type" value="Genomic_DNA"/>
</dbReference>
<keyword evidence="3" id="KW-1185">Reference proteome</keyword>
<feature type="compositionally biased region" description="Low complexity" evidence="1">
    <location>
        <begin position="152"/>
        <end position="162"/>
    </location>
</feature>
<dbReference type="GO" id="GO:0032039">
    <property type="term" value="C:integrator complex"/>
    <property type="evidence" value="ECO:0007669"/>
    <property type="project" value="TreeGrafter"/>
</dbReference>
<proteinExistence type="predicted"/>
<reference evidence="2 3" key="1">
    <citation type="journal article" date="2019" name="Sci. Rep.">
        <title>Comparative genomics of chytrid fungi reveal insights into the obligate biotrophic and pathogenic lifestyle of Synchytrium endobioticum.</title>
        <authorList>
            <person name="van de Vossenberg B.T.L.H."/>
            <person name="Warris S."/>
            <person name="Nguyen H.D.T."/>
            <person name="van Gent-Pelzer M.P.E."/>
            <person name="Joly D.L."/>
            <person name="van de Geest H.C."/>
            <person name="Bonants P.J.M."/>
            <person name="Smith D.S."/>
            <person name="Levesque C.A."/>
            <person name="van der Lee T.A.J."/>
        </authorList>
    </citation>
    <scope>NUCLEOTIDE SEQUENCE [LARGE SCALE GENOMIC DNA]</scope>
    <source>
        <strain evidence="2 3">CBS 809.83</strain>
    </source>
</reference>
<evidence type="ECO:0000313" key="2">
    <source>
        <dbReference type="EMBL" id="TPX60148.1"/>
    </source>
</evidence>
<dbReference type="InterPro" id="IPR051113">
    <property type="entry name" value="Integrator_subunit6"/>
</dbReference>
<organism evidence="2 3">
    <name type="scientific">Powellomyces hirtus</name>
    <dbReference type="NCBI Taxonomy" id="109895"/>
    <lineage>
        <taxon>Eukaryota</taxon>
        <taxon>Fungi</taxon>
        <taxon>Fungi incertae sedis</taxon>
        <taxon>Chytridiomycota</taxon>
        <taxon>Chytridiomycota incertae sedis</taxon>
        <taxon>Chytridiomycetes</taxon>
        <taxon>Spizellomycetales</taxon>
        <taxon>Powellomycetaceae</taxon>
        <taxon>Powellomyces</taxon>
    </lineage>
</organism>
<dbReference type="Proteomes" id="UP000318582">
    <property type="component" value="Unassembled WGS sequence"/>
</dbReference>
<gene>
    <name evidence="2" type="ORF">PhCBS80983_g02020</name>
</gene>
<dbReference type="PANTHER" id="PTHR12957:SF2">
    <property type="entry name" value="INTEGRATOR COMPLEX SUBUNIT 6"/>
    <property type="match status" value="1"/>
</dbReference>
<evidence type="ECO:0000313" key="3">
    <source>
        <dbReference type="Proteomes" id="UP000318582"/>
    </source>
</evidence>
<feature type="compositionally biased region" description="Low complexity" evidence="1">
    <location>
        <begin position="52"/>
        <end position="74"/>
    </location>
</feature>